<keyword evidence="3" id="KW-1185">Reference proteome</keyword>
<comment type="caution">
    <text evidence="2">The sequence shown here is derived from an EMBL/GenBank/DDBJ whole genome shotgun (WGS) entry which is preliminary data.</text>
</comment>
<feature type="region of interest" description="Disordered" evidence="1">
    <location>
        <begin position="46"/>
        <end position="80"/>
    </location>
</feature>
<sequence length="80" mass="8222">MAGVDQSLGGTPHNGQCRLVIGRNSSQRPVWTSHWEELLTMAAETNGPGCRTGATPTGTSHKYPGTRLAGAGAGEGAQMS</sequence>
<evidence type="ECO:0000313" key="3">
    <source>
        <dbReference type="Proteomes" id="UP000235388"/>
    </source>
</evidence>
<dbReference type="Proteomes" id="UP000235388">
    <property type="component" value="Unassembled WGS sequence"/>
</dbReference>
<protein>
    <submittedName>
        <fullName evidence="2">Uncharacterized protein</fullName>
    </submittedName>
</protein>
<reference evidence="2 3" key="1">
    <citation type="submission" date="2017-11" db="EMBL/GenBank/DDBJ databases">
        <title>De novo assembly and phasing of dikaryotic genomes from two isolates of Puccinia coronata f. sp. avenae, the causal agent of oat crown rust.</title>
        <authorList>
            <person name="Miller M.E."/>
            <person name="Zhang Y."/>
            <person name="Omidvar V."/>
            <person name="Sperschneider J."/>
            <person name="Schwessinger B."/>
            <person name="Raley C."/>
            <person name="Palmer J.M."/>
            <person name="Garnica D."/>
            <person name="Upadhyaya N."/>
            <person name="Rathjen J."/>
            <person name="Taylor J.M."/>
            <person name="Park R.F."/>
            <person name="Dodds P.N."/>
            <person name="Hirsch C.D."/>
            <person name="Kianian S.F."/>
            <person name="Figueroa M."/>
        </authorList>
    </citation>
    <scope>NUCLEOTIDE SEQUENCE [LARGE SCALE GENOMIC DNA]</scope>
    <source>
        <strain evidence="2">12NC29</strain>
    </source>
</reference>
<evidence type="ECO:0000256" key="1">
    <source>
        <dbReference type="SAM" id="MobiDB-lite"/>
    </source>
</evidence>
<dbReference type="EMBL" id="PGCJ01000517">
    <property type="protein sequence ID" value="PLW26874.1"/>
    <property type="molecule type" value="Genomic_DNA"/>
</dbReference>
<dbReference type="AlphaFoldDB" id="A0A2N5TN47"/>
<gene>
    <name evidence="2" type="ORF">PCANC_23858</name>
</gene>
<accession>A0A2N5TN47</accession>
<name>A0A2N5TN47_9BASI</name>
<organism evidence="2 3">
    <name type="scientific">Puccinia coronata f. sp. avenae</name>
    <dbReference type="NCBI Taxonomy" id="200324"/>
    <lineage>
        <taxon>Eukaryota</taxon>
        <taxon>Fungi</taxon>
        <taxon>Dikarya</taxon>
        <taxon>Basidiomycota</taxon>
        <taxon>Pucciniomycotina</taxon>
        <taxon>Pucciniomycetes</taxon>
        <taxon>Pucciniales</taxon>
        <taxon>Pucciniaceae</taxon>
        <taxon>Puccinia</taxon>
    </lineage>
</organism>
<feature type="compositionally biased region" description="Gly residues" evidence="1">
    <location>
        <begin position="71"/>
        <end position="80"/>
    </location>
</feature>
<evidence type="ECO:0000313" key="2">
    <source>
        <dbReference type="EMBL" id="PLW26874.1"/>
    </source>
</evidence>
<proteinExistence type="predicted"/>